<dbReference type="SUPFAM" id="SSF55347">
    <property type="entry name" value="Glyceraldehyde-3-phosphate dehydrogenase-like, C-terminal domain"/>
    <property type="match status" value="1"/>
</dbReference>
<dbReference type="Gene3D" id="3.40.50.720">
    <property type="entry name" value="NAD(P)-binding Rossmann-like Domain"/>
    <property type="match status" value="1"/>
</dbReference>
<dbReference type="STRING" id="1685382.AVJ23_10430"/>
<dbReference type="OrthoDB" id="9792935at2"/>
<comment type="similarity">
    <text evidence="1">Belongs to the Gfo/Idh/MocA family.</text>
</comment>
<dbReference type="InterPro" id="IPR000683">
    <property type="entry name" value="Gfo/Idh/MocA-like_OxRdtase_N"/>
</dbReference>
<evidence type="ECO:0000259" key="3">
    <source>
        <dbReference type="Pfam" id="PF01408"/>
    </source>
</evidence>
<reference evidence="5 6" key="1">
    <citation type="submission" date="2015-12" db="EMBL/GenBank/DDBJ databases">
        <authorList>
            <person name="Shamseldin A."/>
            <person name="Moawad H."/>
            <person name="Abd El-Rahim W.M."/>
            <person name="Sadowsky M.J."/>
        </authorList>
    </citation>
    <scope>NUCLEOTIDE SEQUENCE [LARGE SCALE GENOMIC DNA]</scope>
    <source>
        <strain evidence="5 6">SJ5A-1</strain>
    </source>
</reference>
<dbReference type="Gene3D" id="3.30.360.10">
    <property type="entry name" value="Dihydrodipicolinate Reductase, domain 2"/>
    <property type="match status" value="1"/>
</dbReference>
<feature type="domain" description="Gfo/Idh/MocA-like oxidoreductase N-terminal" evidence="3">
    <location>
        <begin position="4"/>
        <end position="120"/>
    </location>
</feature>
<evidence type="ECO:0000313" key="5">
    <source>
        <dbReference type="EMBL" id="KUF10845.1"/>
    </source>
</evidence>
<evidence type="ECO:0000259" key="4">
    <source>
        <dbReference type="Pfam" id="PF22725"/>
    </source>
</evidence>
<dbReference type="GO" id="GO:0000166">
    <property type="term" value="F:nucleotide binding"/>
    <property type="evidence" value="ECO:0007669"/>
    <property type="project" value="InterPro"/>
</dbReference>
<comment type="caution">
    <text evidence="5">The sequence shown here is derived from an EMBL/GenBank/DDBJ whole genome shotgun (WGS) entry which is preliminary data.</text>
</comment>
<dbReference type="PANTHER" id="PTHR22604">
    <property type="entry name" value="OXIDOREDUCTASES"/>
    <property type="match status" value="1"/>
</dbReference>
<dbReference type="Pfam" id="PF01408">
    <property type="entry name" value="GFO_IDH_MocA"/>
    <property type="match status" value="1"/>
</dbReference>
<keyword evidence="2" id="KW-0560">Oxidoreductase</keyword>
<name>A0A0W7WJQ8_9RHOB</name>
<gene>
    <name evidence="5" type="ORF">AVJ23_10430</name>
</gene>
<dbReference type="Proteomes" id="UP000054396">
    <property type="component" value="Unassembled WGS sequence"/>
</dbReference>
<keyword evidence="6" id="KW-1185">Reference proteome</keyword>
<dbReference type="GO" id="GO:0016491">
    <property type="term" value="F:oxidoreductase activity"/>
    <property type="evidence" value="ECO:0007669"/>
    <property type="project" value="UniProtKB-KW"/>
</dbReference>
<dbReference type="EMBL" id="LPXO01000005">
    <property type="protein sequence ID" value="KUF10845.1"/>
    <property type="molecule type" value="Genomic_DNA"/>
</dbReference>
<dbReference type="AlphaFoldDB" id="A0A0W7WJQ8"/>
<dbReference type="RefSeq" id="WP_058862130.1">
    <property type="nucleotide sequence ID" value="NZ_LPXO01000005.1"/>
</dbReference>
<evidence type="ECO:0000256" key="1">
    <source>
        <dbReference type="ARBA" id="ARBA00010928"/>
    </source>
</evidence>
<proteinExistence type="inferred from homology"/>
<protein>
    <submittedName>
        <fullName evidence="5">Uncharacterized protein</fullName>
    </submittedName>
</protein>
<dbReference type="InterPro" id="IPR050984">
    <property type="entry name" value="Gfo/Idh/MocA_domain"/>
</dbReference>
<sequence>MTAFRWGILATGNIAGSMAAALRHVPEAELLAVASRSQASADRFASTWEVPRAYPSHAALLADPDIDIVYVATPNAAHKQNILDALAAGKHVLCEKPLTTSAADTQDCIEAARAAGLFLMEAMWTAFFPAMRRAQALIGEGAIGTPRHLSAQFVSARDPQHFPNLFDPALGGGATLDLGVYPFTVAQLLAGPIASSRAEIVTGPTGVDEMVVVAARHEGDAVSQLSFGFRAEMPVSVLVTGDAGTLAIPQDFHCPDRLVLTGGGSPEEIHLPYIGNGYAHEAMHVQDCLRAGRTQSDIVPQAMSLSSARLLEALVP</sequence>
<dbReference type="PANTHER" id="PTHR22604:SF105">
    <property type="entry name" value="TRANS-1,2-DIHYDROBENZENE-1,2-DIOL DEHYDROGENASE"/>
    <property type="match status" value="1"/>
</dbReference>
<dbReference type="InterPro" id="IPR036291">
    <property type="entry name" value="NAD(P)-bd_dom_sf"/>
</dbReference>
<organism evidence="5 6">
    <name type="scientific">Pseudoponticoccus marisrubri</name>
    <dbReference type="NCBI Taxonomy" id="1685382"/>
    <lineage>
        <taxon>Bacteria</taxon>
        <taxon>Pseudomonadati</taxon>
        <taxon>Pseudomonadota</taxon>
        <taxon>Alphaproteobacteria</taxon>
        <taxon>Rhodobacterales</taxon>
        <taxon>Roseobacteraceae</taxon>
        <taxon>Pseudoponticoccus</taxon>
    </lineage>
</organism>
<accession>A0A0W7WJQ8</accession>
<evidence type="ECO:0000256" key="2">
    <source>
        <dbReference type="ARBA" id="ARBA00023002"/>
    </source>
</evidence>
<dbReference type="SUPFAM" id="SSF51735">
    <property type="entry name" value="NAD(P)-binding Rossmann-fold domains"/>
    <property type="match status" value="1"/>
</dbReference>
<dbReference type="Pfam" id="PF22725">
    <property type="entry name" value="GFO_IDH_MocA_C3"/>
    <property type="match status" value="1"/>
</dbReference>
<dbReference type="InterPro" id="IPR055170">
    <property type="entry name" value="GFO_IDH_MocA-like_dom"/>
</dbReference>
<feature type="domain" description="GFO/IDH/MocA-like oxidoreductase" evidence="4">
    <location>
        <begin position="131"/>
        <end position="246"/>
    </location>
</feature>
<evidence type="ECO:0000313" key="6">
    <source>
        <dbReference type="Proteomes" id="UP000054396"/>
    </source>
</evidence>